<organism evidence="1 2">
    <name type="scientific">Violaceomyces palustris</name>
    <dbReference type="NCBI Taxonomy" id="1673888"/>
    <lineage>
        <taxon>Eukaryota</taxon>
        <taxon>Fungi</taxon>
        <taxon>Dikarya</taxon>
        <taxon>Basidiomycota</taxon>
        <taxon>Ustilaginomycotina</taxon>
        <taxon>Ustilaginomycetes</taxon>
        <taxon>Violaceomycetales</taxon>
        <taxon>Violaceomycetaceae</taxon>
        <taxon>Violaceomyces</taxon>
    </lineage>
</organism>
<keyword evidence="2" id="KW-1185">Reference proteome</keyword>
<sequence length="798" mass="89878">MTQIDESSIASSSFSDFAQVLQVSKDSDLAARLDPERGTALIFADICGQRARSALDDAGYNQRAEGLDDDSRQSWLLEQHTWTLIHLLSAERLQRGQPSKPLDLSQDRYETPFSAVQAILDQDPEISELKIIREWLQDTLPAKHIVEVRKGYWTFTKNRVRAEKRAGGPGGAGRMSLGSGLSGKNRGKAVKNLDPDAISRGEGSLELEDAAYEKALLRTLFEYTRAGKLDLAFDLCRQTDQSWRAASLRGAMLYHDPSISSGIEEIQEPIGNRNRALWKSVCRKLAQNPSLDEYERALYGSLSGDLPSVTSVSQTWEEYLWAHINSKLETLIDAKLDEARSWWSQKPDIGLFTDVECGAVKLSDNNTIDKETGSLDSIFDKLAQTQAHGIHTQAADPFHVVQRSVISNNVNELLNRVAGRLPEMRHQLEPPQFARILRFFSHLILYLRLLEQPLPDLVCNDILSAYVHVLEQAGEASLVAMYASSLEPQSATVSYAHFLKSMDVNTSVEAKRESLLQAEENDLDLTAVARTVVDMVFDDLFTSIPTDLPLSLTQFDTRLQPNEEILIKSVDWLTFCEPTYADAIVQSNALMRLFLATGRLHAARALLLRLPYELVSVVPTLQIAEDQAIEHAHWRTFFDAFALHVRYKEFISSKPFESASKVDRHNWVKALSNIVEQSRAADLQLLQMDWVKLDVDDETIDGERRMEELDRIRHIYIPETVFRLHDMLVETSDVAPHHLGQALRLAELVSEENHKLYLDFITSDGNLLKDYLSRVREATLGLLELGDPFKVAVSADEA</sequence>
<dbReference type="Proteomes" id="UP000245626">
    <property type="component" value="Unassembled WGS sequence"/>
</dbReference>
<protein>
    <submittedName>
        <fullName evidence="1">Nuclear pore protein 84/107</fullName>
    </submittedName>
</protein>
<evidence type="ECO:0000313" key="1">
    <source>
        <dbReference type="EMBL" id="PWN53061.1"/>
    </source>
</evidence>
<accession>A0ACD0P4U0</accession>
<name>A0ACD0P4U0_9BASI</name>
<gene>
    <name evidence="1" type="ORF">IE53DRAFT_384445</name>
</gene>
<dbReference type="EMBL" id="KZ819743">
    <property type="protein sequence ID" value="PWN53061.1"/>
    <property type="molecule type" value="Genomic_DNA"/>
</dbReference>
<evidence type="ECO:0000313" key="2">
    <source>
        <dbReference type="Proteomes" id="UP000245626"/>
    </source>
</evidence>
<proteinExistence type="predicted"/>
<reference evidence="1 2" key="1">
    <citation type="journal article" date="2018" name="Mol. Biol. Evol.">
        <title>Broad Genomic Sampling Reveals a Smut Pathogenic Ancestry of the Fungal Clade Ustilaginomycotina.</title>
        <authorList>
            <person name="Kijpornyongpan T."/>
            <person name="Mondo S.J."/>
            <person name="Barry K."/>
            <person name="Sandor L."/>
            <person name="Lee J."/>
            <person name="Lipzen A."/>
            <person name="Pangilinan J."/>
            <person name="LaButti K."/>
            <person name="Hainaut M."/>
            <person name="Henrissat B."/>
            <person name="Grigoriev I.V."/>
            <person name="Spatafora J.W."/>
            <person name="Aime M.C."/>
        </authorList>
    </citation>
    <scope>NUCLEOTIDE SEQUENCE [LARGE SCALE GENOMIC DNA]</scope>
    <source>
        <strain evidence="1 2">SA 807</strain>
    </source>
</reference>